<reference evidence="2" key="1">
    <citation type="submission" date="2023-10" db="EMBL/GenBank/DDBJ databases">
        <authorList>
            <person name="Hackl T."/>
        </authorList>
    </citation>
    <scope>NUCLEOTIDE SEQUENCE</scope>
</reference>
<evidence type="ECO:0000313" key="2">
    <source>
        <dbReference type="EMBL" id="CAJ2499727.1"/>
    </source>
</evidence>
<organism evidence="2 3">
    <name type="scientific">Anthostomella pinea</name>
    <dbReference type="NCBI Taxonomy" id="933095"/>
    <lineage>
        <taxon>Eukaryota</taxon>
        <taxon>Fungi</taxon>
        <taxon>Dikarya</taxon>
        <taxon>Ascomycota</taxon>
        <taxon>Pezizomycotina</taxon>
        <taxon>Sordariomycetes</taxon>
        <taxon>Xylariomycetidae</taxon>
        <taxon>Xylariales</taxon>
        <taxon>Xylariaceae</taxon>
        <taxon>Anthostomella</taxon>
    </lineage>
</organism>
<keyword evidence="3" id="KW-1185">Reference proteome</keyword>
<dbReference type="Pfam" id="PF20150">
    <property type="entry name" value="2EXR"/>
    <property type="match status" value="1"/>
</dbReference>
<accession>A0AAI8YCJ2</accession>
<gene>
    <name evidence="2" type="ORF">KHLLAP_LOCUS195</name>
</gene>
<dbReference type="Proteomes" id="UP001295740">
    <property type="component" value="Unassembled WGS sequence"/>
</dbReference>
<evidence type="ECO:0000313" key="3">
    <source>
        <dbReference type="Proteomes" id="UP001295740"/>
    </source>
</evidence>
<evidence type="ECO:0000259" key="1">
    <source>
        <dbReference type="Pfam" id="PF20150"/>
    </source>
</evidence>
<dbReference type="AlphaFoldDB" id="A0AAI8YCJ2"/>
<feature type="domain" description="2EXR" evidence="1">
    <location>
        <begin position="108"/>
        <end position="188"/>
    </location>
</feature>
<dbReference type="InterPro" id="IPR045518">
    <property type="entry name" value="2EXR"/>
</dbReference>
<name>A0AAI8YCJ2_9PEZI</name>
<dbReference type="PANTHER" id="PTHR35910">
    <property type="entry name" value="2EXR DOMAIN-CONTAINING PROTEIN"/>
    <property type="match status" value="1"/>
</dbReference>
<dbReference type="EMBL" id="CAUWAG010000003">
    <property type="protein sequence ID" value="CAJ2499727.1"/>
    <property type="molecule type" value="Genomic_DNA"/>
</dbReference>
<sequence length="426" mass="49398">MSLWWFKHQFTSPPTISSSRSEIESHAAAATPSFALFRHLPTELRLQIWKEPSYTYLPGPYFATEPAHCSNARTMSLWWFKHQFTSPPTISSSRSEIESHAAAATPSFALFRHLPTELRLQIWKHYFDVPRIHVVHPGQPLGPHFTRWAMTNPPPDYTEIVARTNQPTTSKQQFAAVLVSREALEIFTKTVDLAHMAFLDFETRSFQIMFERKFGDLAPPSRIATVSPEELDAIPGFREFVRNPVGSGTQRMVPPAHINWRDDLIYLTGPEGEQMQMLKRICRGPWARKVQRIALLINDRTYKNGDVFHQNSRSFRSLRIFLERKRSILRRYLQITEVILVVRLSQETHPKQRGFKRDGFGFVPFQKMNGYDGGAWDNMKVTTRFRDVTTLLQEAFPPLAQKGRIRWVVDVDCIQAEGDFYSRHPR</sequence>
<protein>
    <submittedName>
        <fullName evidence="2">Uu.00g025800.m01.CDS01</fullName>
    </submittedName>
</protein>
<proteinExistence type="predicted"/>
<dbReference type="PANTHER" id="PTHR35910:SF6">
    <property type="entry name" value="2EXR DOMAIN-CONTAINING PROTEIN"/>
    <property type="match status" value="1"/>
</dbReference>
<comment type="caution">
    <text evidence="2">The sequence shown here is derived from an EMBL/GenBank/DDBJ whole genome shotgun (WGS) entry which is preliminary data.</text>
</comment>